<dbReference type="EMBL" id="DVFU01000113">
    <property type="protein sequence ID" value="HIQ65259.1"/>
    <property type="molecule type" value="Genomic_DNA"/>
</dbReference>
<reference evidence="1" key="1">
    <citation type="submission" date="2020-10" db="EMBL/GenBank/DDBJ databases">
        <authorList>
            <person name="Gilroy R."/>
        </authorList>
    </citation>
    <scope>NUCLEOTIDE SEQUENCE</scope>
    <source>
        <strain evidence="1">CHK165-10780</strain>
    </source>
</reference>
<evidence type="ECO:0000313" key="1">
    <source>
        <dbReference type="EMBL" id="HIQ65259.1"/>
    </source>
</evidence>
<comment type="caution">
    <text evidence="1">The sequence shown here is derived from an EMBL/GenBank/DDBJ whole genome shotgun (WGS) entry which is preliminary data.</text>
</comment>
<sequence>MVEKQIRGCIHAECVSNVDNPVYQIDHEYNVYVLPTFGAWMGDIENESHLKKYGDYKLNGYELILGPASSHYGGYGVYCKNYRELYQSKLDYIDEIMKRKDAAATKKLLIQMWLNDEWITTSPRIDFQLKEVFRLIMATTPPREDFSEESINRVEKVLFLEYKPSTEVC</sequence>
<gene>
    <name evidence="1" type="ORF">IAC85_05935</name>
</gene>
<proteinExistence type="predicted"/>
<name>A0A9D0Z0K7_9FIRM</name>
<dbReference type="AlphaFoldDB" id="A0A9D0Z0K7"/>
<evidence type="ECO:0000313" key="2">
    <source>
        <dbReference type="Proteomes" id="UP000886725"/>
    </source>
</evidence>
<protein>
    <submittedName>
        <fullName evidence="1">Uncharacterized protein</fullName>
    </submittedName>
</protein>
<organism evidence="1 2">
    <name type="scientific">Candidatus Faecenecus gallistercoris</name>
    <dbReference type="NCBI Taxonomy" id="2840793"/>
    <lineage>
        <taxon>Bacteria</taxon>
        <taxon>Bacillati</taxon>
        <taxon>Bacillota</taxon>
        <taxon>Bacillota incertae sedis</taxon>
        <taxon>Candidatus Faecenecus</taxon>
    </lineage>
</organism>
<reference evidence="1" key="2">
    <citation type="journal article" date="2021" name="PeerJ">
        <title>Extensive microbial diversity within the chicken gut microbiome revealed by metagenomics and culture.</title>
        <authorList>
            <person name="Gilroy R."/>
            <person name="Ravi A."/>
            <person name="Getino M."/>
            <person name="Pursley I."/>
            <person name="Horton D.L."/>
            <person name="Alikhan N.F."/>
            <person name="Baker D."/>
            <person name="Gharbi K."/>
            <person name="Hall N."/>
            <person name="Watson M."/>
            <person name="Adriaenssens E.M."/>
            <person name="Foster-Nyarko E."/>
            <person name="Jarju S."/>
            <person name="Secka A."/>
            <person name="Antonio M."/>
            <person name="Oren A."/>
            <person name="Chaudhuri R.R."/>
            <person name="La Ragione R."/>
            <person name="Hildebrand F."/>
            <person name="Pallen M.J."/>
        </authorList>
    </citation>
    <scope>NUCLEOTIDE SEQUENCE</scope>
    <source>
        <strain evidence="1">CHK165-10780</strain>
    </source>
</reference>
<dbReference type="Proteomes" id="UP000886725">
    <property type="component" value="Unassembled WGS sequence"/>
</dbReference>
<accession>A0A9D0Z0K7</accession>